<gene>
    <name evidence="2" type="ORF">PR048_010308</name>
</gene>
<organism evidence="2 3">
    <name type="scientific">Dryococelus australis</name>
    <dbReference type="NCBI Taxonomy" id="614101"/>
    <lineage>
        <taxon>Eukaryota</taxon>
        <taxon>Metazoa</taxon>
        <taxon>Ecdysozoa</taxon>
        <taxon>Arthropoda</taxon>
        <taxon>Hexapoda</taxon>
        <taxon>Insecta</taxon>
        <taxon>Pterygota</taxon>
        <taxon>Neoptera</taxon>
        <taxon>Polyneoptera</taxon>
        <taxon>Phasmatodea</taxon>
        <taxon>Verophasmatodea</taxon>
        <taxon>Anareolatae</taxon>
        <taxon>Phasmatidae</taxon>
        <taxon>Eurycanthinae</taxon>
        <taxon>Dryococelus</taxon>
    </lineage>
</organism>
<dbReference type="Proteomes" id="UP001159363">
    <property type="component" value="Chromosome 3"/>
</dbReference>
<feature type="region of interest" description="Disordered" evidence="1">
    <location>
        <begin position="524"/>
        <end position="551"/>
    </location>
</feature>
<accession>A0ABQ9I3G6</accession>
<comment type="caution">
    <text evidence="2">The sequence shown here is derived from an EMBL/GenBank/DDBJ whole genome shotgun (WGS) entry which is preliminary data.</text>
</comment>
<dbReference type="Gene3D" id="3.30.420.10">
    <property type="entry name" value="Ribonuclease H-like superfamily/Ribonuclease H"/>
    <property type="match status" value="1"/>
</dbReference>
<evidence type="ECO:0000313" key="3">
    <source>
        <dbReference type="Proteomes" id="UP001159363"/>
    </source>
</evidence>
<dbReference type="PANTHER" id="PTHR47326">
    <property type="entry name" value="TRANSPOSABLE ELEMENT TC3 TRANSPOSASE-LIKE PROTEIN"/>
    <property type="match status" value="1"/>
</dbReference>
<feature type="compositionally biased region" description="Polar residues" evidence="1">
    <location>
        <begin position="1089"/>
        <end position="1108"/>
    </location>
</feature>
<evidence type="ECO:0000256" key="1">
    <source>
        <dbReference type="SAM" id="MobiDB-lite"/>
    </source>
</evidence>
<dbReference type="PANTHER" id="PTHR47326:SF1">
    <property type="entry name" value="HTH PSQ-TYPE DOMAIN-CONTAINING PROTEIN"/>
    <property type="match status" value="1"/>
</dbReference>
<feature type="region of interest" description="Disordered" evidence="1">
    <location>
        <begin position="1083"/>
        <end position="1108"/>
    </location>
</feature>
<evidence type="ECO:0000313" key="2">
    <source>
        <dbReference type="EMBL" id="KAJ8890799.1"/>
    </source>
</evidence>
<proteinExistence type="predicted"/>
<protein>
    <submittedName>
        <fullName evidence="2">Uncharacterized protein</fullName>
    </submittedName>
</protein>
<dbReference type="EMBL" id="JARBHB010000003">
    <property type="protein sequence ID" value="KAJ8890799.1"/>
    <property type="molecule type" value="Genomic_DNA"/>
</dbReference>
<name>A0ABQ9I3G6_9NEOP</name>
<dbReference type="InterPro" id="IPR036397">
    <property type="entry name" value="RNaseH_sf"/>
</dbReference>
<reference evidence="2 3" key="1">
    <citation type="submission" date="2023-02" db="EMBL/GenBank/DDBJ databases">
        <title>LHISI_Scaffold_Assembly.</title>
        <authorList>
            <person name="Stuart O.P."/>
            <person name="Cleave R."/>
            <person name="Magrath M.J.L."/>
            <person name="Mikheyev A.S."/>
        </authorList>
    </citation>
    <scope>NUCLEOTIDE SEQUENCE [LARGE SCALE GENOMIC DNA]</scope>
    <source>
        <strain evidence="2">Daus_M_001</strain>
        <tissue evidence="2">Leg muscle</tissue>
    </source>
</reference>
<keyword evidence="3" id="KW-1185">Reference proteome</keyword>
<sequence length="1250" mass="138734">MFARTKVMVKCWKVFTIGRKPRSVVQCGTKYTWADALDKHEDENLHLAHAWQYVCTSHLGEAGLIPGGVALGFSHMELNPEDAAGRWGFLGDLPFSPPLHSGAAPYSSHFTLVGSQCLDAKSRPNLSPLYSLGYRFGMNNPGNVTLPFSSWLPMDISEAPAELPSQPHGIRDDYANTKLYNSWQHIALGLSVDPRRDEGFKMQIGVPIIAFRHNTQPMETASIRTHLTLRGVMRGVQGRLSVPRPGDTSVVIGQPSRSDSMQPTCPHLPATVSGNCKRPFHKDETFVDRRIVPDDATDRRIFSTIVCLPDYFIPALLHTHLIGSQDFDVLEVAAIGIEAGVQTTSKVVKGTGNDMLRDGFDSCDNVGLEFFECLRVVTDSPYIRVGEGSRVPGGDRRNTAGAQTMPRRYDMSPGRNNWRMLDLGNFCPKPHSDLRPPNNPNILLPLHEVPFPLPPSQLPHSLTWRRHLSKLRTEVVFPLVTPDHLPRATELAAATHTPRNLVTCAFDSVATDTLFLVFTVDGGNGKSPRKTRRSPTSVIAQHDSSERKYGRDPAANRTCFALVGDECASRYVTAPPPPPTHTGREMREEFGHGKRKFYDTFEAGVSKLERFSPPEFNCPMGRPPQRPAWVCELRSNERMCFMGISYISTCRAPAYASSSDTGFLDTDVCLPASYPNTRLERCCGGALVARRFGHVAHMDTDDSAPEVLVYATPVDDVSTLRNSIEAGCETIRNSPGIHQRIRVSMQWRVDACVLKCCKISWCLLTAVLTRRAQQEPVTRVEQGETECTATTHERARGRGQKQRLYGLDGSMRCKQALSRSTMSFAELRLLTLDGNAHNFMLTGSRMLIVSTKGNVQNSLLQHEHMHQPPLYVHPDALMNPWKIPDCFATYLNNGTEGVHIVHWGCIHKNRFPKFLQSDLCRQFVVNETKCKLAGNAVRSSPGRKSSAALATRPAPSPFNYVLAARAVFILSPDEQTTAPYQPPRSIDFNPLDFCLWVHLKVLVYATPVDDVNTLRNSIVAGCETIRNFPGAVAWCEESCTLQTNGNSVPTTVYFYHCITGQDRVEMPLTSQPLIAYQPAAEPIGDVSKPRSSQSDTRPVSRASRNQSASWHSHINNTLHHLTSECLPSLWGFLPRVTSLQYSREDGCSGLHPGLERRTPMFDDDALAKFGRRNCAETAGREVDKDDRESALGVPFSPSPLCFEAALSSFSSVLKNSDAEHSQNITWERRRIGNNASKAIKQEYQASVGVK</sequence>